<dbReference type="InterPro" id="IPR025659">
    <property type="entry name" value="Tubby-like_C"/>
</dbReference>
<name>A0AAW2W3A1_SESRA</name>
<comment type="caution">
    <text evidence="2">The sequence shown here is derived from an EMBL/GenBank/DDBJ whole genome shotgun (WGS) entry which is preliminary data.</text>
</comment>
<reference evidence="2" key="1">
    <citation type="submission" date="2020-06" db="EMBL/GenBank/DDBJ databases">
        <authorList>
            <person name="Li T."/>
            <person name="Hu X."/>
            <person name="Zhang T."/>
            <person name="Song X."/>
            <person name="Zhang H."/>
            <person name="Dai N."/>
            <person name="Sheng W."/>
            <person name="Hou X."/>
            <person name="Wei L."/>
        </authorList>
    </citation>
    <scope>NUCLEOTIDE SEQUENCE</scope>
    <source>
        <strain evidence="2">G02</strain>
        <tissue evidence="2">Leaf</tissue>
    </source>
</reference>
<proteinExistence type="inferred from homology"/>
<reference evidence="2" key="2">
    <citation type="journal article" date="2024" name="Plant">
        <title>Genomic evolution and insights into agronomic trait innovations of Sesamum species.</title>
        <authorList>
            <person name="Miao H."/>
            <person name="Wang L."/>
            <person name="Qu L."/>
            <person name="Liu H."/>
            <person name="Sun Y."/>
            <person name="Le M."/>
            <person name="Wang Q."/>
            <person name="Wei S."/>
            <person name="Zheng Y."/>
            <person name="Lin W."/>
            <person name="Duan Y."/>
            <person name="Cao H."/>
            <person name="Xiong S."/>
            <person name="Wang X."/>
            <person name="Wei L."/>
            <person name="Li C."/>
            <person name="Ma Q."/>
            <person name="Ju M."/>
            <person name="Zhao R."/>
            <person name="Li G."/>
            <person name="Mu C."/>
            <person name="Tian Q."/>
            <person name="Mei H."/>
            <person name="Zhang T."/>
            <person name="Gao T."/>
            <person name="Zhang H."/>
        </authorList>
    </citation>
    <scope>NUCLEOTIDE SEQUENCE</scope>
    <source>
        <strain evidence="2">G02</strain>
    </source>
</reference>
<dbReference type="AlphaFoldDB" id="A0AAW2W3A1"/>
<protein>
    <submittedName>
        <fullName evidence="2">Protein LURP-one-related 7</fullName>
    </submittedName>
</protein>
<dbReference type="SUPFAM" id="SSF54518">
    <property type="entry name" value="Tubby C-terminal domain-like"/>
    <property type="match status" value="2"/>
</dbReference>
<dbReference type="InterPro" id="IPR038595">
    <property type="entry name" value="LOR_sf"/>
</dbReference>
<comment type="similarity">
    <text evidence="1">Belongs to the LOR family.</text>
</comment>
<organism evidence="2">
    <name type="scientific">Sesamum radiatum</name>
    <name type="common">Black benniseed</name>
    <dbReference type="NCBI Taxonomy" id="300843"/>
    <lineage>
        <taxon>Eukaryota</taxon>
        <taxon>Viridiplantae</taxon>
        <taxon>Streptophyta</taxon>
        <taxon>Embryophyta</taxon>
        <taxon>Tracheophyta</taxon>
        <taxon>Spermatophyta</taxon>
        <taxon>Magnoliopsida</taxon>
        <taxon>eudicotyledons</taxon>
        <taxon>Gunneridae</taxon>
        <taxon>Pentapetalae</taxon>
        <taxon>asterids</taxon>
        <taxon>lamiids</taxon>
        <taxon>Lamiales</taxon>
        <taxon>Pedaliaceae</taxon>
        <taxon>Sesamum</taxon>
    </lineage>
</organism>
<gene>
    <name evidence="2" type="ORF">Sradi_0188600</name>
</gene>
<dbReference type="Gene3D" id="2.40.160.200">
    <property type="entry name" value="LURP1-related"/>
    <property type="match status" value="1"/>
</dbReference>
<dbReference type="PANTHER" id="PTHR31087:SF85">
    <property type="entry name" value="PROTEIN LURP-ONE-RELATED 7"/>
    <property type="match status" value="1"/>
</dbReference>
<evidence type="ECO:0000313" key="2">
    <source>
        <dbReference type="EMBL" id="KAL0434807.1"/>
    </source>
</evidence>
<dbReference type="PANTHER" id="PTHR31087">
    <property type="match status" value="1"/>
</dbReference>
<dbReference type="InterPro" id="IPR007612">
    <property type="entry name" value="LOR"/>
</dbReference>
<dbReference type="EMBL" id="JACGWJ010000002">
    <property type="protein sequence ID" value="KAL0434807.1"/>
    <property type="molecule type" value="Genomic_DNA"/>
</dbReference>
<accession>A0AAW2W3A1</accession>
<evidence type="ECO:0000256" key="1">
    <source>
        <dbReference type="ARBA" id="ARBA00005437"/>
    </source>
</evidence>
<sequence length="255" mass="28855">MEESSTVPFDEFKYPANFPIPFDLFVSKKYKGLGSPGNLRFTDSAGNLVYMVRKLSHKSADNRQDCTKKLLLDSSGNTLFTINRVSVSSLSDYHVVFVGFGFLGFADFGVLECIRGKNVVGGWGLVHSWFNGFCVRIQGSWQGFRANDEEKNLVFIVDKTLDELTRTEFKILLLGENNGDSKTELQMKGCPFKRACTIYKDDSIVAETSLMYKLGIGKVFVPRNRFRVTIFPGFDDHCLVASLIVIYFDGRRLWI</sequence>
<dbReference type="Pfam" id="PF04525">
    <property type="entry name" value="LOR"/>
    <property type="match status" value="2"/>
</dbReference>